<dbReference type="Ensembl" id="ENSMZET00005006257.1">
    <property type="protein sequence ID" value="ENSMZEP00005005996.1"/>
    <property type="gene ID" value="ENSMZEG00005004633.1"/>
</dbReference>
<evidence type="ECO:0000313" key="14">
    <source>
        <dbReference type="Proteomes" id="UP000265160"/>
    </source>
</evidence>
<evidence type="ECO:0000256" key="11">
    <source>
        <dbReference type="SAM" id="MobiDB-lite"/>
    </source>
</evidence>
<evidence type="ECO:0000313" key="13">
    <source>
        <dbReference type="Ensembl" id="ENSMZEP00005005996.1"/>
    </source>
</evidence>
<dbReference type="InterPro" id="IPR013783">
    <property type="entry name" value="Ig-like_fold"/>
</dbReference>
<dbReference type="GO" id="GO:0042130">
    <property type="term" value="P:negative regulation of T cell proliferation"/>
    <property type="evidence" value="ECO:0007669"/>
    <property type="project" value="TreeGrafter"/>
</dbReference>
<reference evidence="13" key="1">
    <citation type="submission" date="2025-08" db="UniProtKB">
        <authorList>
            <consortium name="Ensembl"/>
        </authorList>
    </citation>
    <scope>IDENTIFICATION</scope>
</reference>
<evidence type="ECO:0000256" key="8">
    <source>
        <dbReference type="ARBA" id="ARBA00023170"/>
    </source>
</evidence>
<keyword evidence="4" id="KW-0732">Signal</keyword>
<dbReference type="GO" id="GO:0031295">
    <property type="term" value="P:T cell costimulation"/>
    <property type="evidence" value="ECO:0007669"/>
    <property type="project" value="TreeGrafter"/>
</dbReference>
<comment type="subcellular location">
    <subcellularLocation>
        <location evidence="1">Cell membrane</location>
        <topology evidence="1">Single-pass type I membrane protein</topology>
    </subcellularLocation>
</comment>
<feature type="compositionally biased region" description="Basic and acidic residues" evidence="11">
    <location>
        <begin position="200"/>
        <end position="224"/>
    </location>
</feature>
<keyword evidence="5" id="KW-1133">Transmembrane helix</keyword>
<dbReference type="InterPro" id="IPR013106">
    <property type="entry name" value="Ig_V-set"/>
</dbReference>
<evidence type="ECO:0000256" key="4">
    <source>
        <dbReference type="ARBA" id="ARBA00022729"/>
    </source>
</evidence>
<evidence type="ECO:0000256" key="10">
    <source>
        <dbReference type="ARBA" id="ARBA00023319"/>
    </source>
</evidence>
<dbReference type="GO" id="GO:0042102">
    <property type="term" value="P:positive regulation of T cell proliferation"/>
    <property type="evidence" value="ECO:0007669"/>
    <property type="project" value="TreeGrafter"/>
</dbReference>
<keyword evidence="3" id="KW-0812">Transmembrane</keyword>
<dbReference type="SUPFAM" id="SSF48726">
    <property type="entry name" value="Immunoglobulin"/>
    <property type="match status" value="1"/>
</dbReference>
<dbReference type="Pfam" id="PF07686">
    <property type="entry name" value="V-set"/>
    <property type="match status" value="1"/>
</dbReference>
<feature type="region of interest" description="Disordered" evidence="11">
    <location>
        <begin position="200"/>
        <end position="236"/>
    </location>
</feature>
<dbReference type="InterPro" id="IPR051713">
    <property type="entry name" value="T-cell_Activation_Regulation"/>
</dbReference>
<dbReference type="AlphaFoldDB" id="A0A3P9B7Z5"/>
<evidence type="ECO:0000256" key="9">
    <source>
        <dbReference type="ARBA" id="ARBA00023180"/>
    </source>
</evidence>
<evidence type="ECO:0000256" key="7">
    <source>
        <dbReference type="ARBA" id="ARBA00023157"/>
    </source>
</evidence>
<evidence type="ECO:0000256" key="5">
    <source>
        <dbReference type="ARBA" id="ARBA00022989"/>
    </source>
</evidence>
<dbReference type="InterPro" id="IPR007110">
    <property type="entry name" value="Ig-like_dom"/>
</dbReference>
<feature type="domain" description="Ig-like" evidence="12">
    <location>
        <begin position="29"/>
        <end position="142"/>
    </location>
</feature>
<evidence type="ECO:0000256" key="2">
    <source>
        <dbReference type="ARBA" id="ARBA00022475"/>
    </source>
</evidence>
<reference evidence="13" key="2">
    <citation type="submission" date="2025-09" db="UniProtKB">
        <authorList>
            <consortium name="Ensembl"/>
        </authorList>
    </citation>
    <scope>IDENTIFICATION</scope>
</reference>
<evidence type="ECO:0000259" key="12">
    <source>
        <dbReference type="PROSITE" id="PS50835"/>
    </source>
</evidence>
<keyword evidence="6" id="KW-0472">Membrane</keyword>
<keyword evidence="10" id="KW-0393">Immunoglobulin domain</keyword>
<dbReference type="PROSITE" id="PS50835">
    <property type="entry name" value="IG_LIKE"/>
    <property type="match status" value="1"/>
</dbReference>
<sequence length="254" mass="29082">VKLKVDRKGISFVENWKMALTFSRCNQSANIKISQVEVKVEEGSDSIILPCKTKQNIPEATRVEWTRSDLGLMVVREYSNQSGQLMTQDEVYRDQTKMNEDLLRTGDLNLSLTLKQPTVDDSGEYKCLVWRKGNLIRKKTVSDFAHVVFVVLSVSQVQFLMRAESVQLPFITTQNLPKDAEVRWIREESGPSVMVHVYKKPSDQPKEEDQVYKDQTEMKEDPLKTGETVGGRETSSDKNGRFVYLLFIGLCYCV</sequence>
<dbReference type="Gene3D" id="2.60.40.10">
    <property type="entry name" value="Immunoglobulins"/>
    <property type="match status" value="2"/>
</dbReference>
<keyword evidence="9" id="KW-0325">Glycoprotein</keyword>
<evidence type="ECO:0000256" key="1">
    <source>
        <dbReference type="ARBA" id="ARBA00004251"/>
    </source>
</evidence>
<evidence type="ECO:0000256" key="3">
    <source>
        <dbReference type="ARBA" id="ARBA00022692"/>
    </source>
</evidence>
<keyword evidence="14" id="KW-1185">Reference proteome</keyword>
<accession>A0A3P9B7Z5</accession>
<dbReference type="PANTHER" id="PTHR25466:SF14">
    <property type="entry name" value="BUTYROPHILIN SUBFAMILY 2 MEMBER A2-LIKE-RELATED"/>
    <property type="match status" value="1"/>
</dbReference>
<dbReference type="GO" id="GO:0007166">
    <property type="term" value="P:cell surface receptor signaling pathway"/>
    <property type="evidence" value="ECO:0007669"/>
    <property type="project" value="TreeGrafter"/>
</dbReference>
<keyword evidence="8" id="KW-0675">Receptor</keyword>
<keyword evidence="2" id="KW-1003">Cell membrane</keyword>
<organism evidence="13 14">
    <name type="scientific">Maylandia zebra</name>
    <name type="common">zebra mbuna</name>
    <dbReference type="NCBI Taxonomy" id="106582"/>
    <lineage>
        <taxon>Eukaryota</taxon>
        <taxon>Metazoa</taxon>
        <taxon>Chordata</taxon>
        <taxon>Craniata</taxon>
        <taxon>Vertebrata</taxon>
        <taxon>Euteleostomi</taxon>
        <taxon>Actinopterygii</taxon>
        <taxon>Neopterygii</taxon>
        <taxon>Teleostei</taxon>
        <taxon>Neoteleostei</taxon>
        <taxon>Acanthomorphata</taxon>
        <taxon>Ovalentaria</taxon>
        <taxon>Cichlomorphae</taxon>
        <taxon>Cichliformes</taxon>
        <taxon>Cichlidae</taxon>
        <taxon>African cichlids</taxon>
        <taxon>Pseudocrenilabrinae</taxon>
        <taxon>Haplochromini</taxon>
        <taxon>Maylandia</taxon>
        <taxon>Maylandia zebra complex</taxon>
    </lineage>
</organism>
<proteinExistence type="predicted"/>
<dbReference type="GO" id="GO:0006955">
    <property type="term" value="P:immune response"/>
    <property type="evidence" value="ECO:0007669"/>
    <property type="project" value="TreeGrafter"/>
</dbReference>
<name>A0A3P9B7Z5_9CICH</name>
<dbReference type="InterPro" id="IPR036179">
    <property type="entry name" value="Ig-like_dom_sf"/>
</dbReference>
<evidence type="ECO:0000256" key="6">
    <source>
        <dbReference type="ARBA" id="ARBA00023136"/>
    </source>
</evidence>
<protein>
    <recommendedName>
        <fullName evidence="12">Ig-like domain-containing protein</fullName>
    </recommendedName>
</protein>
<dbReference type="GO" id="GO:0009897">
    <property type="term" value="C:external side of plasma membrane"/>
    <property type="evidence" value="ECO:0007669"/>
    <property type="project" value="TreeGrafter"/>
</dbReference>
<keyword evidence="7" id="KW-1015">Disulfide bond</keyword>
<dbReference type="Proteomes" id="UP000265160">
    <property type="component" value="Unplaced"/>
</dbReference>
<dbReference type="GO" id="GO:0071222">
    <property type="term" value="P:cellular response to lipopolysaccharide"/>
    <property type="evidence" value="ECO:0007669"/>
    <property type="project" value="TreeGrafter"/>
</dbReference>
<dbReference type="PANTHER" id="PTHR25466">
    <property type="entry name" value="T-LYMPHOCYTE ACTIVATION ANTIGEN"/>
    <property type="match status" value="1"/>
</dbReference>